<name>A0A6C0Y8A2_9GAMM</name>
<dbReference type="InterPro" id="IPR013398">
    <property type="entry name" value="CRISPR-assoc_prot_Csy2"/>
</dbReference>
<organism evidence="1 2">
    <name type="scientific">Acinetobacter indicus</name>
    <dbReference type="NCBI Taxonomy" id="756892"/>
    <lineage>
        <taxon>Bacteria</taxon>
        <taxon>Pseudomonadati</taxon>
        <taxon>Pseudomonadota</taxon>
        <taxon>Gammaproteobacteria</taxon>
        <taxon>Moraxellales</taxon>
        <taxon>Moraxellaceae</taxon>
        <taxon>Acinetobacter</taxon>
    </lineage>
</organism>
<proteinExistence type="predicted"/>
<gene>
    <name evidence="1" type="primary">csy2</name>
    <name evidence="1" type="ORF">FSC09_17185</name>
</gene>
<accession>A0A6C0Y8A2</accession>
<reference evidence="1 2" key="1">
    <citation type="submission" date="2019-09" db="EMBL/GenBank/DDBJ databases">
        <title>Non-baumannii Acinetobacter spp. carrying blaNDM-1 isolated in China.</title>
        <authorList>
            <person name="Cui C."/>
            <person name="Chen C."/>
            <person name="Sun J."/>
            <person name="Liu Y."/>
        </authorList>
    </citation>
    <scope>NUCLEOTIDE SEQUENCE [LARGE SCALE GENOMIC DNA]</scope>
    <source>
        <strain evidence="1 2">B18</strain>
        <plasmid evidence="2">pb18-3</plasmid>
    </source>
</reference>
<evidence type="ECO:0000313" key="1">
    <source>
        <dbReference type="EMBL" id="QIC72092.1"/>
    </source>
</evidence>
<keyword evidence="1" id="KW-0614">Plasmid</keyword>
<evidence type="ECO:0000313" key="2">
    <source>
        <dbReference type="Proteomes" id="UP000503440"/>
    </source>
</evidence>
<dbReference type="AlphaFoldDB" id="A0A6C0Y8A2"/>
<protein>
    <submittedName>
        <fullName evidence="1">Type I-F CRISPR-associated protein Csy2</fullName>
    </submittedName>
</protein>
<dbReference type="RefSeq" id="WP_163146651.1">
    <property type="nucleotide sequence ID" value="NZ_CP044458.1"/>
</dbReference>
<geneLocation type="plasmid" evidence="2">
    <name>pb18-3</name>
</geneLocation>
<dbReference type="NCBIfam" id="TIGR02565">
    <property type="entry name" value="cas_Csy2"/>
    <property type="match status" value="1"/>
</dbReference>
<dbReference type="Proteomes" id="UP000503440">
    <property type="component" value="Plasmid pB18-3"/>
</dbReference>
<sequence>MRSFILIPNIVIEGANAISSPFTVGFPAMTAWLGSVHALQRKLREKGYENIVLDKCAVSCHSFDLRSYKDKGEFNSHLKGKRLPVNKDGKLASFVVEGTCDLEVSLLIEYHNLNGEEVESFLEDIGKIMKFKMNLASGSVKSLNQIQFIHFDEDEDEEVQLKPLLRKLMLGHVLIERRDLVEQNMNSGMDALDAVLDPLKVISQARYVETQKDQEPQAERGENDETKAKERKVVWTYTTKQPGWIIPIAVGFKGISPLGKALKQRDQNTEHRFAESLVTLGEFVMPFRIESLDQMLWRYDIDQANDLYLCLNN</sequence>
<dbReference type="CDD" id="cd09736">
    <property type="entry name" value="Csy2_I-F"/>
    <property type="match status" value="1"/>
</dbReference>
<dbReference type="EMBL" id="CP044458">
    <property type="protein sequence ID" value="QIC72092.1"/>
    <property type="molecule type" value="Genomic_DNA"/>
</dbReference>
<dbReference type="Pfam" id="PF09614">
    <property type="entry name" value="Cas_Csy2"/>
    <property type="match status" value="1"/>
</dbReference>